<proteinExistence type="predicted"/>
<keyword evidence="1" id="KW-0812">Transmembrane</keyword>
<protein>
    <submittedName>
        <fullName evidence="2">Uncharacterized protein</fullName>
    </submittedName>
</protein>
<dbReference type="Proteomes" id="UP000033986">
    <property type="component" value="Unassembled WGS sequence"/>
</dbReference>
<sequence>MNDFESNNNLSDTPMRDVGWNIAITFIVLFFLATLVSQIPKKKEENQIKIWGDIMITIEWPDKKDIDVDLWAKSPDDPLPVGYSRTRGSTLALLKDITGLNNNPTGRMREVIFGDGTPDGRYTVNVHLYRNASSLTNVPVDAKIFMVDGSNVVKIVKKRVFLKNVRDEITIANFNLKGGKLLGKPDDKYVPLRVVTGGGP</sequence>
<evidence type="ECO:0000313" key="2">
    <source>
        <dbReference type="EMBL" id="KKS44654.1"/>
    </source>
</evidence>
<organism evidence="2 3">
    <name type="scientific">Candidatus Azambacteria bacterium GW2011_GWB1_42_17</name>
    <dbReference type="NCBI Taxonomy" id="1618615"/>
    <lineage>
        <taxon>Bacteria</taxon>
        <taxon>Candidatus Azamiibacteriota</taxon>
    </lineage>
</organism>
<feature type="transmembrane region" description="Helical" evidence="1">
    <location>
        <begin position="20"/>
        <end position="39"/>
    </location>
</feature>
<evidence type="ECO:0000313" key="3">
    <source>
        <dbReference type="Proteomes" id="UP000033986"/>
    </source>
</evidence>
<evidence type="ECO:0000256" key="1">
    <source>
        <dbReference type="SAM" id="Phobius"/>
    </source>
</evidence>
<dbReference type="AlphaFoldDB" id="A0A0G0Z7S1"/>
<comment type="caution">
    <text evidence="2">The sequence shown here is derived from an EMBL/GenBank/DDBJ whole genome shotgun (WGS) entry which is preliminary data.</text>
</comment>
<accession>A0A0G0Z7S1</accession>
<gene>
    <name evidence="2" type="ORF">UV07_C0005G0030</name>
</gene>
<dbReference type="EMBL" id="LCDB01000005">
    <property type="protein sequence ID" value="KKS44654.1"/>
    <property type="molecule type" value="Genomic_DNA"/>
</dbReference>
<reference evidence="2 3" key="1">
    <citation type="journal article" date="2015" name="Nature">
        <title>rRNA introns, odd ribosomes, and small enigmatic genomes across a large radiation of phyla.</title>
        <authorList>
            <person name="Brown C.T."/>
            <person name="Hug L.A."/>
            <person name="Thomas B.C."/>
            <person name="Sharon I."/>
            <person name="Castelle C.J."/>
            <person name="Singh A."/>
            <person name="Wilkins M.J."/>
            <person name="Williams K.H."/>
            <person name="Banfield J.F."/>
        </authorList>
    </citation>
    <scope>NUCLEOTIDE SEQUENCE [LARGE SCALE GENOMIC DNA]</scope>
</reference>
<name>A0A0G0Z7S1_9BACT</name>
<keyword evidence="1" id="KW-0472">Membrane</keyword>
<keyword evidence="1" id="KW-1133">Transmembrane helix</keyword>